<organism evidence="1 2">
    <name type="scientific">Akkermansia glycaniphila</name>
    <dbReference type="NCBI Taxonomy" id="1679444"/>
    <lineage>
        <taxon>Bacteria</taxon>
        <taxon>Pseudomonadati</taxon>
        <taxon>Verrucomicrobiota</taxon>
        <taxon>Verrucomicrobiia</taxon>
        <taxon>Verrucomicrobiales</taxon>
        <taxon>Akkermansiaceae</taxon>
        <taxon>Akkermansia</taxon>
    </lineage>
</organism>
<protein>
    <submittedName>
        <fullName evidence="1">Tail fiber protein</fullName>
    </submittedName>
</protein>
<accession>A0A1H6MDQ6</accession>
<dbReference type="STRING" id="1679444.PYTT_2409"/>
<proteinExistence type="predicted"/>
<keyword evidence="2" id="KW-1185">Reference proteome</keyword>
<name>A0A1H6MDQ6_9BACT</name>
<reference evidence="2" key="1">
    <citation type="submission" date="2016-09" db="EMBL/GenBank/DDBJ databases">
        <authorList>
            <person name="Koehorst J."/>
        </authorList>
    </citation>
    <scope>NUCLEOTIDE SEQUENCE [LARGE SCALE GENOMIC DNA]</scope>
</reference>
<evidence type="ECO:0000313" key="1">
    <source>
        <dbReference type="EMBL" id="SEH99577.1"/>
    </source>
</evidence>
<sequence length="306" mass="31281">MMQDEDGLTLDVPFLNLRAEDVEKAVNAAREAEASAVRSGESAAEAAGSAGKAADSATAAKQALDDFKARADALFKEFEKRVNDAVDVATNRAETAANAAGQSAVNAASMLSQCQAIKAEILQLIETGAVGDAITAATGNILEEILTDARLTNRFVAAMSGSGVFVLINNLGRALTVNPLGMVDVDLSNYSGTVVSINGTTSATVKSGTTASLTLSAGSAALYGGTSASITHTNDNSITLYNYGGSTGNICSTVTNTLSSRAIRQINLAISDTESGSNKPLVTMSTASNAIYHPTKNTATPAFTLV</sequence>
<evidence type="ECO:0000313" key="2">
    <source>
        <dbReference type="Proteomes" id="UP000176204"/>
    </source>
</evidence>
<dbReference type="KEGG" id="agl:PYTT_2409"/>
<gene>
    <name evidence="1" type="ORF">PYTT_2409</name>
</gene>
<dbReference type="EMBL" id="LT629973">
    <property type="protein sequence ID" value="SEH99577.1"/>
    <property type="molecule type" value="Genomic_DNA"/>
</dbReference>
<dbReference type="AlphaFoldDB" id="A0A1H6MDQ6"/>
<dbReference type="Proteomes" id="UP000176204">
    <property type="component" value="Chromosome I"/>
</dbReference>